<dbReference type="EMBL" id="CP093365">
    <property type="protein sequence ID" value="UQS83108.1"/>
    <property type="molecule type" value="Genomic_DNA"/>
</dbReference>
<dbReference type="RefSeq" id="WP_249512335.1">
    <property type="nucleotide sequence ID" value="NZ_CP093365.1"/>
</dbReference>
<gene>
    <name evidence="2" type="ORF">MOO47_04795</name>
</gene>
<dbReference type="SUPFAM" id="SSF75005">
    <property type="entry name" value="Arabinanase/levansucrase/invertase"/>
    <property type="match status" value="1"/>
</dbReference>
<dbReference type="InterPro" id="IPR023296">
    <property type="entry name" value="Glyco_hydro_beta-prop_sf"/>
</dbReference>
<dbReference type="PANTHER" id="PTHR43301:SF3">
    <property type="entry name" value="ARABINAN ENDO-1,5-ALPHA-L-ARABINOSIDASE A-RELATED"/>
    <property type="match status" value="1"/>
</dbReference>
<dbReference type="Proteomes" id="UP000831947">
    <property type="component" value="Chromosome"/>
</dbReference>
<dbReference type="InterPro" id="IPR032291">
    <property type="entry name" value="Abn2_C"/>
</dbReference>
<keyword evidence="2" id="KW-0378">Hydrolase</keyword>
<dbReference type="Gene3D" id="2.115.10.20">
    <property type="entry name" value="Glycosyl hydrolase domain, family 43"/>
    <property type="match status" value="1"/>
</dbReference>
<sequence>MKQKKIWRLGLLLLFGGLIFGGSRQMKVYADLYHPQRVAVHDPSIFRDPKSNEFYIFGSHQAQAKSNNLLDWTPMFKQEYEQPSQIFTNYDQELKPMFDWAGHNDGDTAGGNYAIWAPDVVWNAQYRWNDGTKGAYMYYFSTSSSWIRSVIGYAVSKNVEGPYHYVDSVIYSGFTKTGQKQAPSTKSTAYQQTNVASLIKQGKISGFNNKWVRGNGYYNNDYAPNAIDVNVTTDKNGQMYLAYGSWSGGIFILPLNAQTGQAIYPGKDSTNAAGQNVDRYFGTHLIGGYHESGEAPYIKYDPKTDYYYLFTTYGGLFSNGGYNMRLFRSKTIDGKYVDSNGKQPIYTKEANSDVTKQDNQQYGVKMMGNYDFNCLPSAYMSPGHNSAYLDNDQTMYIVNHTRFNNGAENHEVRVHQTIMNQDNWPVSLPFEYTGHELQIDRSNQQKIINQIPGTYEFVNNNTQTQVTAIPKAQVTLDAQHQVKGALTGTWSVHSNGYQQLQMEIVSANGQHYTGQFKLQQDESAQRNNVLVFAAMGNNEVIWGSKLYNK</sequence>
<name>A0ABY4PBR4_9LACO</name>
<feature type="domain" description="Extracellular endo-alpha-(1-&gt;5)-L-arabinanase C-terminal" evidence="1">
    <location>
        <begin position="429"/>
        <end position="543"/>
    </location>
</feature>
<proteinExistence type="predicted"/>
<dbReference type="InterPro" id="IPR050727">
    <property type="entry name" value="GH43_arabinanases"/>
</dbReference>
<evidence type="ECO:0000259" key="1">
    <source>
        <dbReference type="Pfam" id="PF16369"/>
    </source>
</evidence>
<dbReference type="Pfam" id="PF16369">
    <property type="entry name" value="GH43_C"/>
    <property type="match status" value="1"/>
</dbReference>
<dbReference type="PANTHER" id="PTHR43301">
    <property type="entry name" value="ARABINAN ENDO-1,5-ALPHA-L-ARABINOSIDASE"/>
    <property type="match status" value="1"/>
</dbReference>
<evidence type="ECO:0000313" key="3">
    <source>
        <dbReference type="Proteomes" id="UP000831947"/>
    </source>
</evidence>
<evidence type="ECO:0000313" key="2">
    <source>
        <dbReference type="EMBL" id="UQS83108.1"/>
    </source>
</evidence>
<keyword evidence="3" id="KW-1185">Reference proteome</keyword>
<accession>A0ABY4PBR4</accession>
<dbReference type="GO" id="GO:0016787">
    <property type="term" value="F:hydrolase activity"/>
    <property type="evidence" value="ECO:0007669"/>
    <property type="project" value="UniProtKB-KW"/>
</dbReference>
<organism evidence="2 3">
    <name type="scientific">Bombilactobacillus thymidiniphilus</name>
    <dbReference type="NCBI Taxonomy" id="2923363"/>
    <lineage>
        <taxon>Bacteria</taxon>
        <taxon>Bacillati</taxon>
        <taxon>Bacillota</taxon>
        <taxon>Bacilli</taxon>
        <taxon>Lactobacillales</taxon>
        <taxon>Lactobacillaceae</taxon>
        <taxon>Bombilactobacillus</taxon>
    </lineage>
</organism>
<reference evidence="2 3" key="1">
    <citation type="journal article" date="2022" name="Int. J. Syst. Evol. Microbiol.">
        <title>Apilactobacillus apisilvae sp. nov., Nicolia spurrieriana gen. nov. sp. nov., Bombilactobacillus folatiphilus sp. nov. and Bombilactobacillus thymidiniphilus sp. nov., four new lactic acid bacterial isolates from stingless bees Tetragonula carbonaria and Austroplebeia australis.</title>
        <authorList>
            <person name="Oliphant S.A."/>
            <person name="Watson-Haigh N.S."/>
            <person name="Sumby K.M."/>
            <person name="Gardner J."/>
            <person name="Groom S."/>
            <person name="Jiranek V."/>
        </authorList>
    </citation>
    <scope>NUCLEOTIDE SEQUENCE [LARGE SCALE GENOMIC DNA]</scope>
    <source>
        <strain evidence="2 3">SG4_A1</strain>
    </source>
</reference>
<dbReference type="Gene3D" id="2.40.128.10">
    <property type="match status" value="1"/>
</dbReference>
<protein>
    <submittedName>
        <fullName evidence="2">Glycoside hydrolase family 43 protein</fullName>
    </submittedName>
</protein>